<dbReference type="PROSITE" id="PS52004">
    <property type="entry name" value="KS3_2"/>
    <property type="match status" value="1"/>
</dbReference>
<keyword evidence="15" id="KW-0614">Plasmid</keyword>
<dbReference type="AlphaFoldDB" id="B9L3T3"/>
<dbReference type="FunFam" id="3.40.47.10:FF:000018">
    <property type="entry name" value="3-oxoacyl-[acyl-carrier-protein] synthase 2"/>
    <property type="match status" value="1"/>
</dbReference>
<dbReference type="InterPro" id="IPR017568">
    <property type="entry name" value="3-oxoacyl-ACP_synth-2"/>
</dbReference>
<keyword evidence="6 11" id="KW-0808">Transferase</keyword>
<dbReference type="NCBIfam" id="NF005589">
    <property type="entry name" value="PRK07314.1"/>
    <property type="match status" value="1"/>
</dbReference>
<evidence type="ECO:0000256" key="11">
    <source>
        <dbReference type="PIRNR" id="PIRNR000447"/>
    </source>
</evidence>
<dbReference type="InterPro" id="IPR016039">
    <property type="entry name" value="Thiolase-like"/>
</dbReference>
<dbReference type="SUPFAM" id="SSF53901">
    <property type="entry name" value="Thiolase-like"/>
    <property type="match status" value="2"/>
</dbReference>
<evidence type="ECO:0000256" key="4">
    <source>
        <dbReference type="ARBA" id="ARBA00014657"/>
    </source>
</evidence>
<evidence type="ECO:0000256" key="12">
    <source>
        <dbReference type="PIRSR" id="PIRSR000447-1"/>
    </source>
</evidence>
<dbReference type="PANTHER" id="PTHR11712">
    <property type="entry name" value="POLYKETIDE SYNTHASE-RELATED"/>
    <property type="match status" value="1"/>
</dbReference>
<evidence type="ECO:0000256" key="13">
    <source>
        <dbReference type="RuleBase" id="RU003694"/>
    </source>
</evidence>
<keyword evidence="16" id="KW-1185">Reference proteome</keyword>
<evidence type="ECO:0000256" key="7">
    <source>
        <dbReference type="ARBA" id="ARBA00022832"/>
    </source>
</evidence>
<dbReference type="GO" id="GO:0004315">
    <property type="term" value="F:3-oxoacyl-[acyl-carrier-protein] synthase activity"/>
    <property type="evidence" value="ECO:0007669"/>
    <property type="project" value="UniProtKB-UniRule"/>
</dbReference>
<dbReference type="InterPro" id="IPR020841">
    <property type="entry name" value="PKS_Beta-ketoAc_synthase_dom"/>
</dbReference>
<accession>B9L3T3</accession>
<sequence length="415" mass="44144">MHRVVVTGLGAITPLGLDVPTFWRRLLAGESGIDRIQHFDASNLEVQIAGEVKGFDPRDFMDFKAARRMDRFSQFAVAAAREAIRDAGLEITRENADRIGVMINTGGGGIQTMEREVVTFYQRGPSRVSPFFVPMFAPNMAACQVSIVYGITGPIMSSVAACAAGTQAFVDALRMLRLGEADVMIAGGTEAGLTPVAVTAFANMGALSRRNEEPQRASRPFDKDRDGFVFGEGCAVMVLETEEHARRRGARIYCELAGGAVTGDAYHVSAPDPDGLGAARAMRLALRDAGMGPDDVDYICAHGTSTPLNDVTETKAIKAVFGDYAYRVAISSPKSMIGHLVGAAGAVSGVVCALAIRDGIVPPTINLEHPDPECDLDYVPNVARRMPVRVAIANAFGFGGQNAVAVFRAYDGAAR</sequence>
<dbReference type="InterPro" id="IPR000794">
    <property type="entry name" value="Beta-ketoacyl_synthase"/>
</dbReference>
<keyword evidence="7" id="KW-0276">Fatty acid metabolism</keyword>
<dbReference type="KEGG" id="tro:trd_A0447"/>
<keyword evidence="5 11" id="KW-0444">Lipid biosynthesis</keyword>
<dbReference type="Gene3D" id="3.40.47.10">
    <property type="match status" value="1"/>
</dbReference>
<evidence type="ECO:0000256" key="2">
    <source>
        <dbReference type="ARBA" id="ARBA00008467"/>
    </source>
</evidence>
<comment type="catalytic activity">
    <reaction evidence="11">
        <text>(9Z)-hexadecenoyl-[ACP] + malonyl-[ACP] + H(+) = 3-oxo-(11Z)-octadecenoyl-[ACP] + holo-[ACP] + CO2</text>
        <dbReference type="Rhea" id="RHEA:55040"/>
        <dbReference type="Rhea" id="RHEA-COMP:9623"/>
        <dbReference type="Rhea" id="RHEA-COMP:9685"/>
        <dbReference type="Rhea" id="RHEA-COMP:10800"/>
        <dbReference type="Rhea" id="RHEA-COMP:14074"/>
        <dbReference type="ChEBI" id="CHEBI:15378"/>
        <dbReference type="ChEBI" id="CHEBI:16526"/>
        <dbReference type="ChEBI" id="CHEBI:64479"/>
        <dbReference type="ChEBI" id="CHEBI:78449"/>
        <dbReference type="ChEBI" id="CHEBI:83989"/>
        <dbReference type="ChEBI" id="CHEBI:138538"/>
        <dbReference type="EC" id="2.3.1.179"/>
    </reaction>
</comment>
<proteinExistence type="inferred from homology"/>
<dbReference type="EMBL" id="CP001276">
    <property type="protein sequence ID" value="ACM06994.1"/>
    <property type="molecule type" value="Genomic_DNA"/>
</dbReference>
<reference evidence="15 16" key="1">
    <citation type="journal article" date="2009" name="PLoS ONE">
        <title>Complete genome sequence of the aerobic CO-oxidizing thermophile Thermomicrobium roseum.</title>
        <authorList>
            <person name="Wu D."/>
            <person name="Raymond J."/>
            <person name="Wu M."/>
            <person name="Chatterji S."/>
            <person name="Ren Q."/>
            <person name="Graham J.E."/>
            <person name="Bryant D.A."/>
            <person name="Robb F."/>
            <person name="Colman A."/>
            <person name="Tallon L.J."/>
            <person name="Badger J.H."/>
            <person name="Madupu R."/>
            <person name="Ward N.L."/>
            <person name="Eisen J.A."/>
        </authorList>
    </citation>
    <scope>NUCLEOTIDE SEQUENCE [LARGE SCALE GENOMIC DNA]</scope>
    <source>
        <strain evidence="16">ATCC 27502 / DSM 5159 / P-2</strain>
        <plasmid evidence="15">unnamed</plasmid>
    </source>
</reference>
<dbReference type="PANTHER" id="PTHR11712:SF336">
    <property type="entry name" value="3-OXOACYL-[ACYL-CARRIER-PROTEIN] SYNTHASE, MITOCHONDRIAL"/>
    <property type="match status" value="1"/>
</dbReference>
<dbReference type="RefSeq" id="WP_012642981.1">
    <property type="nucleotide sequence ID" value="NC_011961.1"/>
</dbReference>
<dbReference type="SMART" id="SM00825">
    <property type="entry name" value="PKS_KS"/>
    <property type="match status" value="1"/>
</dbReference>
<dbReference type="UniPathway" id="UPA00094"/>
<organism evidence="15 16">
    <name type="scientific">Thermomicrobium roseum (strain ATCC 27502 / DSM 5159 / P-2)</name>
    <dbReference type="NCBI Taxonomy" id="309801"/>
    <lineage>
        <taxon>Bacteria</taxon>
        <taxon>Pseudomonadati</taxon>
        <taxon>Thermomicrobiota</taxon>
        <taxon>Thermomicrobia</taxon>
        <taxon>Thermomicrobiales</taxon>
        <taxon>Thermomicrobiaceae</taxon>
        <taxon>Thermomicrobium</taxon>
    </lineage>
</organism>
<evidence type="ECO:0000313" key="15">
    <source>
        <dbReference type="EMBL" id="ACM06994.1"/>
    </source>
</evidence>
<comment type="similarity">
    <text evidence="2 11 13">Belongs to the thiolase-like superfamily. Beta-ketoacyl-ACP synthases family.</text>
</comment>
<gene>
    <name evidence="15" type="primary">fabF</name>
    <name evidence="15" type="ordered locus">trd_A0447</name>
</gene>
<dbReference type="Pfam" id="PF00109">
    <property type="entry name" value="ketoacyl-synt"/>
    <property type="match status" value="1"/>
</dbReference>
<feature type="active site" description="For beta-ketoacyl synthase activity" evidence="12">
    <location>
        <position position="162"/>
    </location>
</feature>
<protein>
    <recommendedName>
        <fullName evidence="4 11">3-oxoacyl-[acyl-carrier-protein] synthase 2</fullName>
        <ecNumber evidence="3 11">2.3.1.179</ecNumber>
    </recommendedName>
</protein>
<dbReference type="eggNOG" id="COG0304">
    <property type="taxonomic scope" value="Bacteria"/>
</dbReference>
<evidence type="ECO:0000256" key="9">
    <source>
        <dbReference type="ARBA" id="ARBA00023160"/>
    </source>
</evidence>
<dbReference type="EC" id="2.3.1.179" evidence="3 11"/>
<evidence type="ECO:0000256" key="10">
    <source>
        <dbReference type="ARBA" id="ARBA00023315"/>
    </source>
</evidence>
<dbReference type="InterPro" id="IPR014030">
    <property type="entry name" value="Ketoacyl_synth_N"/>
</dbReference>
<dbReference type="GO" id="GO:0005829">
    <property type="term" value="C:cytosol"/>
    <property type="evidence" value="ECO:0007669"/>
    <property type="project" value="TreeGrafter"/>
</dbReference>
<dbReference type="Pfam" id="PF02801">
    <property type="entry name" value="Ketoacyl-synt_C"/>
    <property type="match status" value="1"/>
</dbReference>
<dbReference type="GO" id="GO:0030497">
    <property type="term" value="P:fatty acid elongation"/>
    <property type="evidence" value="ECO:0007669"/>
    <property type="project" value="UniProtKB-ARBA"/>
</dbReference>
<dbReference type="NCBIfam" id="TIGR03150">
    <property type="entry name" value="fabF"/>
    <property type="match status" value="1"/>
</dbReference>
<dbReference type="FunFam" id="3.40.47.10:FF:000029">
    <property type="entry name" value="3-oxoacyl-[acyl-carrier-protein] synthase 1"/>
    <property type="match status" value="1"/>
</dbReference>
<dbReference type="Proteomes" id="UP000000447">
    <property type="component" value="Plasmid unnamed"/>
</dbReference>
<evidence type="ECO:0000256" key="5">
    <source>
        <dbReference type="ARBA" id="ARBA00022516"/>
    </source>
</evidence>
<keyword evidence="9 11" id="KW-0275">Fatty acid biosynthesis</keyword>
<dbReference type="PIRSF" id="PIRSF000447">
    <property type="entry name" value="KAS_II"/>
    <property type="match status" value="1"/>
</dbReference>
<evidence type="ECO:0000256" key="8">
    <source>
        <dbReference type="ARBA" id="ARBA00023098"/>
    </source>
</evidence>
<dbReference type="OrthoDB" id="9808669at2"/>
<comment type="catalytic activity">
    <reaction evidence="11">
        <text>a fatty acyl-[ACP] + malonyl-[ACP] + H(+) = a 3-oxoacyl-[ACP] + holo-[ACP] + CO2</text>
        <dbReference type="Rhea" id="RHEA:22836"/>
        <dbReference type="Rhea" id="RHEA-COMP:9623"/>
        <dbReference type="Rhea" id="RHEA-COMP:9685"/>
        <dbReference type="Rhea" id="RHEA-COMP:9916"/>
        <dbReference type="Rhea" id="RHEA-COMP:14125"/>
        <dbReference type="ChEBI" id="CHEBI:15378"/>
        <dbReference type="ChEBI" id="CHEBI:16526"/>
        <dbReference type="ChEBI" id="CHEBI:64479"/>
        <dbReference type="ChEBI" id="CHEBI:78449"/>
        <dbReference type="ChEBI" id="CHEBI:78776"/>
        <dbReference type="ChEBI" id="CHEBI:138651"/>
    </reaction>
</comment>
<keyword evidence="10 11" id="KW-0012">Acyltransferase</keyword>
<evidence type="ECO:0000256" key="6">
    <source>
        <dbReference type="ARBA" id="ARBA00022679"/>
    </source>
</evidence>
<dbReference type="CDD" id="cd00834">
    <property type="entry name" value="KAS_I_II"/>
    <property type="match status" value="1"/>
</dbReference>
<geneLocation type="plasmid" evidence="16">
    <name>Tros</name>
</geneLocation>
<name>B9L3T3_THERP</name>
<evidence type="ECO:0000259" key="14">
    <source>
        <dbReference type="PROSITE" id="PS52004"/>
    </source>
</evidence>
<comment type="function">
    <text evidence="11">Involved in the type II fatty acid elongation cycle. Catalyzes the elongation of a wide range of acyl-ACP by the addition of two carbons from malonyl-ACP to an acyl acceptor. Can efficiently catalyze the conversion of palmitoleoyl-ACP (cis-hexadec-9-enoyl-ACP) to cis-vaccenoyl-ACP (cis-octadec-11-enoyl-ACP), an essential step in the thermal regulation of fatty acid composition.</text>
</comment>
<keyword evidence="8" id="KW-0443">Lipid metabolism</keyword>
<dbReference type="InterPro" id="IPR014031">
    <property type="entry name" value="Ketoacyl_synth_C"/>
</dbReference>
<feature type="domain" description="Ketosynthase family 3 (KS3)" evidence="14">
    <location>
        <begin position="1"/>
        <end position="409"/>
    </location>
</feature>
<evidence type="ECO:0000313" key="16">
    <source>
        <dbReference type="Proteomes" id="UP000000447"/>
    </source>
</evidence>
<dbReference type="HOGENOM" id="CLU_000022_69_2_0"/>
<evidence type="ECO:0000256" key="3">
    <source>
        <dbReference type="ARBA" id="ARBA00012356"/>
    </source>
</evidence>
<comment type="pathway">
    <text evidence="1 11">Lipid metabolism; fatty acid biosynthesis.</text>
</comment>
<evidence type="ECO:0000256" key="1">
    <source>
        <dbReference type="ARBA" id="ARBA00005194"/>
    </source>
</evidence>